<organism evidence="2 3">
    <name type="scientific">Marinibacterium profundimaris</name>
    <dbReference type="NCBI Taxonomy" id="1679460"/>
    <lineage>
        <taxon>Bacteria</taxon>
        <taxon>Pseudomonadati</taxon>
        <taxon>Pseudomonadota</taxon>
        <taxon>Alphaproteobacteria</taxon>
        <taxon>Rhodobacterales</taxon>
        <taxon>Paracoccaceae</taxon>
        <taxon>Marinibacterium</taxon>
    </lineage>
</organism>
<protein>
    <recommendedName>
        <fullName evidence="1">NAD(P)-binding domain-containing protein</fullName>
    </recommendedName>
</protein>
<name>A0A225NAA1_9RHOB</name>
<dbReference type="Proteomes" id="UP000215377">
    <property type="component" value="Unassembled WGS sequence"/>
</dbReference>
<dbReference type="PANTHER" id="PTHR43162:SF1">
    <property type="entry name" value="PRESTALK A DIFFERENTIATION PROTEIN A"/>
    <property type="match status" value="1"/>
</dbReference>
<sequence>MGKDILVIGGKGKTGQRVVDRLTDSGAEVAVGTRTPTGARDRFFNWADSASVEAFEGCSAVYLVAPTDRTDHLDVMRPILESAIERGVRRFVLLSSSMLDRDGPMMGGVHAWLADTAPEWAVLRPSWFMQNFSDGPHAHTVREENAIYSATGTARVGFIDAEDIAAAAVACLNSATPLNDDRILTGPEALSYEDTARILSDVTGRTIRHVALTTQDLADRFEEQGLPTDYARMLANMDETISAGAEDRTTARVAQLTGTSPGSFRSFAAENAATWMV</sequence>
<gene>
    <name evidence="2" type="ORF">ATO3_27725</name>
</gene>
<evidence type="ECO:0000259" key="1">
    <source>
        <dbReference type="Pfam" id="PF13460"/>
    </source>
</evidence>
<reference evidence="2 3" key="1">
    <citation type="submission" date="2013-04" db="EMBL/GenBank/DDBJ databases">
        <title>Oceanicola sp. 22II1-22F33 Genome Sequencing.</title>
        <authorList>
            <person name="Lai Q."/>
            <person name="Li G."/>
            <person name="Shao Z."/>
        </authorList>
    </citation>
    <scope>NUCLEOTIDE SEQUENCE [LARGE SCALE GENOMIC DNA]</scope>
    <source>
        <strain evidence="2 3">22II1-22F33</strain>
    </source>
</reference>
<feature type="domain" description="NAD(P)-binding" evidence="1">
    <location>
        <begin position="9"/>
        <end position="174"/>
    </location>
</feature>
<dbReference type="Pfam" id="PF13460">
    <property type="entry name" value="NAD_binding_10"/>
    <property type="match status" value="1"/>
</dbReference>
<dbReference type="InterPro" id="IPR036291">
    <property type="entry name" value="NAD(P)-bd_dom_sf"/>
</dbReference>
<dbReference type="InterPro" id="IPR051604">
    <property type="entry name" value="Ergot_Alk_Oxidoreductase"/>
</dbReference>
<keyword evidence="3" id="KW-1185">Reference proteome</keyword>
<dbReference type="PANTHER" id="PTHR43162">
    <property type="match status" value="1"/>
</dbReference>
<dbReference type="RefSeq" id="WP_088653010.1">
    <property type="nucleotide sequence ID" value="NZ_AQQR01000041.1"/>
</dbReference>
<accession>A0A225NAA1</accession>
<evidence type="ECO:0000313" key="3">
    <source>
        <dbReference type="Proteomes" id="UP000215377"/>
    </source>
</evidence>
<evidence type="ECO:0000313" key="2">
    <source>
        <dbReference type="EMBL" id="OWU66592.1"/>
    </source>
</evidence>
<dbReference type="InterPro" id="IPR016040">
    <property type="entry name" value="NAD(P)-bd_dom"/>
</dbReference>
<comment type="caution">
    <text evidence="2">The sequence shown here is derived from an EMBL/GenBank/DDBJ whole genome shotgun (WGS) entry which is preliminary data.</text>
</comment>
<dbReference type="EMBL" id="AQQR01000041">
    <property type="protein sequence ID" value="OWU66592.1"/>
    <property type="molecule type" value="Genomic_DNA"/>
</dbReference>
<dbReference type="OrthoDB" id="109735at2"/>
<dbReference type="SUPFAM" id="SSF51735">
    <property type="entry name" value="NAD(P)-binding Rossmann-fold domains"/>
    <property type="match status" value="1"/>
</dbReference>
<dbReference type="Gene3D" id="3.40.50.720">
    <property type="entry name" value="NAD(P)-binding Rossmann-like Domain"/>
    <property type="match status" value="1"/>
</dbReference>
<dbReference type="AlphaFoldDB" id="A0A225NAA1"/>
<dbReference type="Gene3D" id="3.90.25.10">
    <property type="entry name" value="UDP-galactose 4-epimerase, domain 1"/>
    <property type="match status" value="1"/>
</dbReference>
<proteinExistence type="predicted"/>